<sequence length="72" mass="8004">MPKSGSVRNSRKSMPSVMYFIIVCSEVQSSKRILYPTSDPSLTDISCETRAATDMAATRRGCVHPIRFPPLQ</sequence>
<gene>
    <name evidence="1" type="ORF">SMRZ_LOCUS9522</name>
</gene>
<organism evidence="1 2">
    <name type="scientific">Schistosoma margrebowiei</name>
    <dbReference type="NCBI Taxonomy" id="48269"/>
    <lineage>
        <taxon>Eukaryota</taxon>
        <taxon>Metazoa</taxon>
        <taxon>Spiralia</taxon>
        <taxon>Lophotrochozoa</taxon>
        <taxon>Platyhelminthes</taxon>
        <taxon>Trematoda</taxon>
        <taxon>Digenea</taxon>
        <taxon>Strigeidida</taxon>
        <taxon>Schistosomatoidea</taxon>
        <taxon>Schistosomatidae</taxon>
        <taxon>Schistosoma</taxon>
    </lineage>
</organism>
<accession>A0A3P8A7A7</accession>
<name>A0A3P8A7A7_9TREM</name>
<evidence type="ECO:0000313" key="1">
    <source>
        <dbReference type="EMBL" id="VDO86673.1"/>
    </source>
</evidence>
<reference evidence="1 2" key="1">
    <citation type="submission" date="2018-11" db="EMBL/GenBank/DDBJ databases">
        <authorList>
            <consortium name="Pathogen Informatics"/>
        </authorList>
    </citation>
    <scope>NUCLEOTIDE SEQUENCE [LARGE SCALE GENOMIC DNA]</scope>
    <source>
        <strain evidence="1 2">Zambia</strain>
    </source>
</reference>
<keyword evidence="2" id="KW-1185">Reference proteome</keyword>
<protein>
    <submittedName>
        <fullName evidence="1">Uncharacterized protein</fullName>
    </submittedName>
</protein>
<proteinExistence type="predicted"/>
<dbReference type="AlphaFoldDB" id="A0A3P8A7A7"/>
<dbReference type="EMBL" id="UZAI01004528">
    <property type="protein sequence ID" value="VDO86673.1"/>
    <property type="molecule type" value="Genomic_DNA"/>
</dbReference>
<evidence type="ECO:0000313" key="2">
    <source>
        <dbReference type="Proteomes" id="UP000277204"/>
    </source>
</evidence>
<dbReference type="Proteomes" id="UP000277204">
    <property type="component" value="Unassembled WGS sequence"/>
</dbReference>